<proteinExistence type="inferred from homology"/>
<keyword evidence="5" id="KW-1185">Reference proteome</keyword>
<keyword evidence="2" id="KW-0521">NADP</keyword>
<comment type="similarity">
    <text evidence="1">Belongs to the short-chain dehydrogenases/reductases (SDR) family.</text>
</comment>
<dbReference type="SUPFAM" id="SSF51735">
    <property type="entry name" value="NAD(P)-binding Rossmann-fold domains"/>
    <property type="match status" value="1"/>
</dbReference>
<evidence type="ECO:0000313" key="4">
    <source>
        <dbReference type="EMBL" id="CAL1403609.1"/>
    </source>
</evidence>
<keyword evidence="3" id="KW-0560">Oxidoreductase</keyword>
<dbReference type="InterPro" id="IPR036291">
    <property type="entry name" value="NAD(P)-bd_dom_sf"/>
</dbReference>
<dbReference type="PANTHER" id="PTHR43490">
    <property type="entry name" value="(+)-NEOMENTHOL DEHYDROGENASE"/>
    <property type="match status" value="1"/>
</dbReference>
<dbReference type="AlphaFoldDB" id="A0AAV2FZ22"/>
<evidence type="ECO:0000256" key="2">
    <source>
        <dbReference type="ARBA" id="ARBA00022857"/>
    </source>
</evidence>
<sequence>MVNQKGKGIYTFSALLDKRHAFSLRSFLNWTPQASDYEQRRSSNQETRKILKGHLNTFQHPTCLAQGNQPCHLYNSCVQARDVNLRGTDAASSLGFPNVLFHHLDVLDSLSVHNWANFLTKKLRNLDILVGLLNACFLLSHSCFSNCLLTSCVLTLQWKISGKDMREQLGNANAETVSENKLDDILKRFLQDYKDDDLNNGSMWSSVQPAYNISKAAVNGYSRILTKWHPEMKINCVHAMQVPGFMSTDLNYHKATMTVKEGARCPVKCALLPDNGPSGCYFYQTQVASF</sequence>
<evidence type="ECO:0000256" key="3">
    <source>
        <dbReference type="ARBA" id="ARBA00023002"/>
    </source>
</evidence>
<protein>
    <submittedName>
        <fullName evidence="4">Uncharacterized protein</fullName>
    </submittedName>
</protein>
<dbReference type="GO" id="GO:0016020">
    <property type="term" value="C:membrane"/>
    <property type="evidence" value="ECO:0007669"/>
    <property type="project" value="TreeGrafter"/>
</dbReference>
<dbReference type="Gene3D" id="3.40.50.720">
    <property type="entry name" value="NAD(P)-binding Rossmann-like Domain"/>
    <property type="match status" value="1"/>
</dbReference>
<gene>
    <name evidence="4" type="ORF">LTRI10_LOCUS43527</name>
</gene>
<name>A0AAV2FZ22_9ROSI</name>
<dbReference type="PANTHER" id="PTHR43490:SF73">
    <property type="entry name" value="OS07G0685800 PROTEIN"/>
    <property type="match status" value="1"/>
</dbReference>
<accession>A0AAV2FZ22</accession>
<evidence type="ECO:0000313" key="5">
    <source>
        <dbReference type="Proteomes" id="UP001497516"/>
    </source>
</evidence>
<dbReference type="GO" id="GO:0016491">
    <property type="term" value="F:oxidoreductase activity"/>
    <property type="evidence" value="ECO:0007669"/>
    <property type="project" value="UniProtKB-KW"/>
</dbReference>
<organism evidence="4 5">
    <name type="scientific">Linum trigynum</name>
    <dbReference type="NCBI Taxonomy" id="586398"/>
    <lineage>
        <taxon>Eukaryota</taxon>
        <taxon>Viridiplantae</taxon>
        <taxon>Streptophyta</taxon>
        <taxon>Embryophyta</taxon>
        <taxon>Tracheophyta</taxon>
        <taxon>Spermatophyta</taxon>
        <taxon>Magnoliopsida</taxon>
        <taxon>eudicotyledons</taxon>
        <taxon>Gunneridae</taxon>
        <taxon>Pentapetalae</taxon>
        <taxon>rosids</taxon>
        <taxon>fabids</taxon>
        <taxon>Malpighiales</taxon>
        <taxon>Linaceae</taxon>
        <taxon>Linum</taxon>
    </lineage>
</organism>
<dbReference type="Proteomes" id="UP001497516">
    <property type="component" value="Chromosome 7"/>
</dbReference>
<reference evidence="4 5" key="1">
    <citation type="submission" date="2024-04" db="EMBL/GenBank/DDBJ databases">
        <authorList>
            <person name="Fracassetti M."/>
        </authorList>
    </citation>
    <scope>NUCLEOTIDE SEQUENCE [LARGE SCALE GENOMIC DNA]</scope>
</reference>
<evidence type="ECO:0000256" key="1">
    <source>
        <dbReference type="ARBA" id="ARBA00006484"/>
    </source>
</evidence>
<dbReference type="EMBL" id="OZ034820">
    <property type="protein sequence ID" value="CAL1403609.1"/>
    <property type="molecule type" value="Genomic_DNA"/>
</dbReference>